<dbReference type="InterPro" id="IPR012147">
    <property type="entry name" value="P_Ac_Bu_trans"/>
</dbReference>
<name>A0A2T5HVU3_9RHOB</name>
<evidence type="ECO:0000256" key="2">
    <source>
        <dbReference type="ARBA" id="ARBA00005656"/>
    </source>
</evidence>
<proteinExistence type="inferred from homology"/>
<evidence type="ECO:0000256" key="1">
    <source>
        <dbReference type="ARBA" id="ARBA00000705"/>
    </source>
</evidence>
<evidence type="ECO:0000313" key="7">
    <source>
        <dbReference type="Proteomes" id="UP000244077"/>
    </source>
</evidence>
<dbReference type="GO" id="GO:0008959">
    <property type="term" value="F:phosphate acetyltransferase activity"/>
    <property type="evidence" value="ECO:0007669"/>
    <property type="project" value="UniProtKB-EC"/>
</dbReference>
<dbReference type="SUPFAM" id="SSF53659">
    <property type="entry name" value="Isocitrate/Isopropylmalate dehydrogenase-like"/>
    <property type="match status" value="1"/>
</dbReference>
<dbReference type="Gene3D" id="3.40.50.10950">
    <property type="match status" value="1"/>
</dbReference>
<dbReference type="Pfam" id="PF01515">
    <property type="entry name" value="PTA_PTB"/>
    <property type="match status" value="1"/>
</dbReference>
<dbReference type="PANTHER" id="PTHR43356:SF3">
    <property type="entry name" value="PHOSPHATE ACETYLTRANSFERASE"/>
    <property type="match status" value="1"/>
</dbReference>
<evidence type="ECO:0000313" key="6">
    <source>
        <dbReference type="EMBL" id="PTQ75702.1"/>
    </source>
</evidence>
<dbReference type="PIRSF" id="PIRSF000428">
    <property type="entry name" value="P_Ac_trans"/>
    <property type="match status" value="1"/>
</dbReference>
<accession>A0A2T5HVU3</accession>
<protein>
    <submittedName>
        <fullName evidence="6">Phosphate acetyltransferase</fullName>
    </submittedName>
</protein>
<organism evidence="6 7">
    <name type="scientific">Celeribacter persicus</name>
    <dbReference type="NCBI Taxonomy" id="1651082"/>
    <lineage>
        <taxon>Bacteria</taxon>
        <taxon>Pseudomonadati</taxon>
        <taxon>Pseudomonadota</taxon>
        <taxon>Alphaproteobacteria</taxon>
        <taxon>Rhodobacterales</taxon>
        <taxon>Roseobacteraceae</taxon>
        <taxon>Celeribacter</taxon>
    </lineage>
</organism>
<dbReference type="EMBL" id="QAOH01000001">
    <property type="protein sequence ID" value="PTQ75702.1"/>
    <property type="molecule type" value="Genomic_DNA"/>
</dbReference>
<dbReference type="Proteomes" id="UP000244077">
    <property type="component" value="Unassembled WGS sequence"/>
</dbReference>
<sequence length="335" mass="36107">MSIIETLKDRIRGKGLRIVFPEGGDVRLKPVIETLCTEDLARPVLLFETRAALEQVGDLPESVTCLAVDDPQLAQEWAGRFRAQNQRVGEKRLLRGFPKPLHAGAIILGAGGAEAMVAGLAVPTEEVIRTAFTYLGLTDGLKAPSSLFLMRIPGFAGSEGEAMIFADCGVQPAPDSEALAQIALTTAQTAVDLLGWEPRVAFLSFSTDGSARHDRVDHVRKAVHLAQIRAPGLKIDGEFQLDTAIVPEIAARKLTRPSEVAGRANILIFPDLDAGNTAYKAVQRFARADAYGPFLQGFRHSVSDLSRGSTDDDILGVVLMALARAEGQRHRLSQP</sequence>
<gene>
    <name evidence="6" type="ORF">C8N42_101241</name>
</gene>
<dbReference type="InterPro" id="IPR042112">
    <property type="entry name" value="P_AcTrfase_dom2"/>
</dbReference>
<dbReference type="Gene3D" id="3.40.50.10750">
    <property type="entry name" value="Isocitrate/Isopropylmalate dehydrogenase-like"/>
    <property type="match status" value="1"/>
</dbReference>
<comment type="similarity">
    <text evidence="2">Belongs to the phosphate acetyltransferase and butyryltransferase family.</text>
</comment>
<evidence type="ECO:0000256" key="3">
    <source>
        <dbReference type="ARBA" id="ARBA00022679"/>
    </source>
</evidence>
<dbReference type="AlphaFoldDB" id="A0A2T5HVU3"/>
<keyword evidence="7" id="KW-1185">Reference proteome</keyword>
<reference evidence="6 7" key="1">
    <citation type="submission" date="2018-04" db="EMBL/GenBank/DDBJ databases">
        <title>Genomic Encyclopedia of Archaeal and Bacterial Type Strains, Phase II (KMG-II): from individual species to whole genera.</title>
        <authorList>
            <person name="Goeker M."/>
        </authorList>
    </citation>
    <scope>NUCLEOTIDE SEQUENCE [LARGE SCALE GENOMIC DNA]</scope>
    <source>
        <strain evidence="6 7">DSM 100434</strain>
    </source>
</reference>
<dbReference type="InterPro" id="IPR050500">
    <property type="entry name" value="Phos_Acetyltrans/Butyryltrans"/>
</dbReference>
<comment type="caution">
    <text evidence="6">The sequence shown here is derived from an EMBL/GenBank/DDBJ whole genome shotgun (WGS) entry which is preliminary data.</text>
</comment>
<feature type="domain" description="Phosphate acetyl/butaryl transferase" evidence="5">
    <location>
        <begin position="3"/>
        <end position="321"/>
    </location>
</feature>
<evidence type="ECO:0000256" key="4">
    <source>
        <dbReference type="ARBA" id="ARBA00023315"/>
    </source>
</evidence>
<keyword evidence="4" id="KW-0012">Acyltransferase</keyword>
<keyword evidence="3 6" id="KW-0808">Transferase</keyword>
<dbReference type="InterPro" id="IPR042113">
    <property type="entry name" value="P_AcTrfase_dom1"/>
</dbReference>
<dbReference type="InterPro" id="IPR002505">
    <property type="entry name" value="PTA_PTB"/>
</dbReference>
<dbReference type="RefSeq" id="WP_170109154.1">
    <property type="nucleotide sequence ID" value="NZ_QAOH01000001.1"/>
</dbReference>
<evidence type="ECO:0000259" key="5">
    <source>
        <dbReference type="Pfam" id="PF01515"/>
    </source>
</evidence>
<comment type="catalytic activity">
    <reaction evidence="1">
        <text>acetyl-CoA + phosphate = acetyl phosphate + CoA</text>
        <dbReference type="Rhea" id="RHEA:19521"/>
        <dbReference type="ChEBI" id="CHEBI:22191"/>
        <dbReference type="ChEBI" id="CHEBI:43474"/>
        <dbReference type="ChEBI" id="CHEBI:57287"/>
        <dbReference type="ChEBI" id="CHEBI:57288"/>
        <dbReference type="EC" id="2.3.1.8"/>
    </reaction>
</comment>
<dbReference type="PANTHER" id="PTHR43356">
    <property type="entry name" value="PHOSPHATE ACETYLTRANSFERASE"/>
    <property type="match status" value="1"/>
</dbReference>